<protein>
    <submittedName>
        <fullName evidence="2">Uncharacterized protein</fullName>
    </submittedName>
</protein>
<feature type="transmembrane region" description="Helical" evidence="1">
    <location>
        <begin position="12"/>
        <end position="36"/>
    </location>
</feature>
<gene>
    <name evidence="2" type="ORF">BJ968_004567</name>
</gene>
<evidence type="ECO:0000313" key="3">
    <source>
        <dbReference type="Proteomes" id="UP000521922"/>
    </source>
</evidence>
<keyword evidence="1" id="KW-0812">Transmembrane</keyword>
<accession>A0A7Y9J368</accession>
<keyword evidence="1" id="KW-1133">Transmembrane helix</keyword>
<dbReference type="Proteomes" id="UP000521922">
    <property type="component" value="Unassembled WGS sequence"/>
</dbReference>
<proteinExistence type="predicted"/>
<reference evidence="2 3" key="1">
    <citation type="submission" date="2020-07" db="EMBL/GenBank/DDBJ databases">
        <title>Sequencing the genomes of 1000 actinobacteria strains.</title>
        <authorList>
            <person name="Klenk H.-P."/>
        </authorList>
    </citation>
    <scope>NUCLEOTIDE SEQUENCE [LARGE SCALE GENOMIC DNA]</scope>
    <source>
        <strain evidence="2 3">DSM 7487</strain>
    </source>
</reference>
<keyword evidence="1" id="KW-0472">Membrane</keyword>
<evidence type="ECO:0000256" key="1">
    <source>
        <dbReference type="SAM" id="Phobius"/>
    </source>
</evidence>
<name>A0A7Y9J368_9ACTN</name>
<dbReference type="EMBL" id="JACCBB010000001">
    <property type="protein sequence ID" value="NYD25027.1"/>
    <property type="molecule type" value="Genomic_DNA"/>
</dbReference>
<keyword evidence="3" id="KW-1185">Reference proteome</keyword>
<dbReference type="AlphaFoldDB" id="A0A7Y9J368"/>
<sequence length="90" mass="9442">MLLAYAFRHQPQLQAAILGAFAGALLVSAAGFLALADGSLLARLGRSIETDVGDELRTTAGVYGVISAIAFERFDVDHVVLAPKAATRSR</sequence>
<evidence type="ECO:0000313" key="2">
    <source>
        <dbReference type="EMBL" id="NYD25027.1"/>
    </source>
</evidence>
<comment type="caution">
    <text evidence="2">The sequence shown here is derived from an EMBL/GenBank/DDBJ whole genome shotgun (WGS) entry which is preliminary data.</text>
</comment>
<organism evidence="2 3">
    <name type="scientific">Kineococcus aurantiacus</name>
    <dbReference type="NCBI Taxonomy" id="37633"/>
    <lineage>
        <taxon>Bacteria</taxon>
        <taxon>Bacillati</taxon>
        <taxon>Actinomycetota</taxon>
        <taxon>Actinomycetes</taxon>
        <taxon>Kineosporiales</taxon>
        <taxon>Kineosporiaceae</taxon>
        <taxon>Kineococcus</taxon>
    </lineage>
</organism>
<dbReference type="RefSeq" id="WP_179755843.1">
    <property type="nucleotide sequence ID" value="NZ_JACCBB010000001.1"/>
</dbReference>